<sequence length="237" mass="26886">MTESFLDCGVTFILSCPPEALLKRTQELEAAKSEELQEVKGDPLIICKQCGRDFLSSAKLRSHQKYGCTSSKNDSARSLYGEKCKQELNSTSDEDTNFPLAKAPVNEKHMFVCVVCTAEFMGIRNFIDHIKDHEKNIGEWSDGCSNEFKFDGFPNTFPKEADQEGEEKMHTYNPPKPHVCGICGKRFRFKVIDHFLAKFVVNSFVKRVACAFITRSTQTKIDSFVIFVIEVFRLSPV</sequence>
<dbReference type="EMBL" id="CAJVCH010527995">
    <property type="protein sequence ID" value="CAG7822985.1"/>
    <property type="molecule type" value="Genomic_DNA"/>
</dbReference>
<protein>
    <recommendedName>
        <fullName evidence="2">C2H2-type domain-containing protein</fullName>
    </recommendedName>
</protein>
<evidence type="ECO:0000259" key="2">
    <source>
        <dbReference type="PROSITE" id="PS50157"/>
    </source>
</evidence>
<evidence type="ECO:0000313" key="4">
    <source>
        <dbReference type="Proteomes" id="UP000708208"/>
    </source>
</evidence>
<dbReference type="PROSITE" id="PS50157">
    <property type="entry name" value="ZINC_FINGER_C2H2_2"/>
    <property type="match status" value="1"/>
</dbReference>
<gene>
    <name evidence="3" type="ORF">AFUS01_LOCUS33224</name>
</gene>
<keyword evidence="1" id="KW-0863">Zinc-finger</keyword>
<dbReference type="GO" id="GO:0008270">
    <property type="term" value="F:zinc ion binding"/>
    <property type="evidence" value="ECO:0007669"/>
    <property type="project" value="UniProtKB-KW"/>
</dbReference>
<dbReference type="PROSITE" id="PS00028">
    <property type="entry name" value="ZINC_FINGER_C2H2_1"/>
    <property type="match status" value="1"/>
</dbReference>
<organism evidence="3 4">
    <name type="scientific">Allacma fusca</name>
    <dbReference type="NCBI Taxonomy" id="39272"/>
    <lineage>
        <taxon>Eukaryota</taxon>
        <taxon>Metazoa</taxon>
        <taxon>Ecdysozoa</taxon>
        <taxon>Arthropoda</taxon>
        <taxon>Hexapoda</taxon>
        <taxon>Collembola</taxon>
        <taxon>Symphypleona</taxon>
        <taxon>Sminthuridae</taxon>
        <taxon>Allacma</taxon>
    </lineage>
</organism>
<comment type="caution">
    <text evidence="3">The sequence shown here is derived from an EMBL/GenBank/DDBJ whole genome shotgun (WGS) entry which is preliminary data.</text>
</comment>
<proteinExistence type="predicted"/>
<reference evidence="3" key="1">
    <citation type="submission" date="2021-06" db="EMBL/GenBank/DDBJ databases">
        <authorList>
            <person name="Hodson N. C."/>
            <person name="Mongue J. A."/>
            <person name="Jaron S. K."/>
        </authorList>
    </citation>
    <scope>NUCLEOTIDE SEQUENCE</scope>
</reference>
<dbReference type="Proteomes" id="UP000708208">
    <property type="component" value="Unassembled WGS sequence"/>
</dbReference>
<keyword evidence="4" id="KW-1185">Reference proteome</keyword>
<keyword evidence="1" id="KW-0479">Metal-binding</keyword>
<name>A0A8J2L0N1_9HEXA</name>
<evidence type="ECO:0000256" key="1">
    <source>
        <dbReference type="PROSITE-ProRule" id="PRU00042"/>
    </source>
</evidence>
<feature type="domain" description="C2H2-type" evidence="2">
    <location>
        <begin position="45"/>
        <end position="73"/>
    </location>
</feature>
<dbReference type="InterPro" id="IPR013087">
    <property type="entry name" value="Znf_C2H2_type"/>
</dbReference>
<evidence type="ECO:0000313" key="3">
    <source>
        <dbReference type="EMBL" id="CAG7822985.1"/>
    </source>
</evidence>
<keyword evidence="1" id="KW-0862">Zinc</keyword>
<accession>A0A8J2L0N1</accession>
<dbReference type="AlphaFoldDB" id="A0A8J2L0N1"/>